<sequence>MSLKTRRLSIAVDNYTYKVLEDIVKKEQKSMSEVVRNSIRILSKLSRNGNLESLENALVYSELLSCREHVIVDIEIWSAILEIIDEKKKEEFFEIVRKVGFEHGIQYRERGLRTVEEILKYMEYENWFRLKVNSDKTYTLVLSAKSEQKILEVFLRGVFDAMKLNTEIKDYYRKLIIVEN</sequence>
<dbReference type="Proteomes" id="UP000013307">
    <property type="component" value="Chromosome"/>
</dbReference>
<evidence type="ECO:0008006" key="3">
    <source>
        <dbReference type="Google" id="ProtNLM"/>
    </source>
</evidence>
<dbReference type="CDD" id="cd22235">
    <property type="entry name" value="RHH_CopG_archaea"/>
    <property type="match status" value="1"/>
</dbReference>
<keyword evidence="2" id="KW-1185">Reference proteome</keyword>
<accession>N0BIX1</accession>
<protein>
    <recommendedName>
        <fullName evidence="3">Ribbon-helix-helix protein CopG domain-containing protein</fullName>
    </recommendedName>
</protein>
<gene>
    <name evidence="1" type="ORF">Asulf_00394</name>
</gene>
<proteinExistence type="predicted"/>
<dbReference type="eggNOG" id="arCOG04451">
    <property type="taxonomic scope" value="Archaea"/>
</dbReference>
<evidence type="ECO:0000313" key="2">
    <source>
        <dbReference type="Proteomes" id="UP000013307"/>
    </source>
</evidence>
<dbReference type="HOGENOM" id="CLU_104048_0_0_2"/>
<organism evidence="1 2">
    <name type="scientific">Archaeoglobus sulfaticallidus PM70-1</name>
    <dbReference type="NCBI Taxonomy" id="387631"/>
    <lineage>
        <taxon>Archaea</taxon>
        <taxon>Methanobacteriati</taxon>
        <taxon>Methanobacteriota</taxon>
        <taxon>Archaeoglobi</taxon>
        <taxon>Archaeoglobales</taxon>
        <taxon>Archaeoglobaceae</taxon>
        <taxon>Archaeoglobus</taxon>
    </lineage>
</organism>
<evidence type="ECO:0000313" key="1">
    <source>
        <dbReference type="EMBL" id="AGK60421.1"/>
    </source>
</evidence>
<dbReference type="GeneID" id="15392040"/>
<dbReference type="AlphaFoldDB" id="N0BIX1"/>
<dbReference type="EMBL" id="CP005290">
    <property type="protein sequence ID" value="AGK60421.1"/>
    <property type="molecule type" value="Genomic_DNA"/>
</dbReference>
<name>N0BIX1_9EURY</name>
<dbReference type="RefSeq" id="WP_015590020.1">
    <property type="nucleotide sequence ID" value="NC_021169.1"/>
</dbReference>
<dbReference type="OrthoDB" id="50416at2157"/>
<dbReference type="KEGG" id="ast:Asulf_00394"/>
<reference evidence="1 2" key="1">
    <citation type="journal article" date="2013" name="Genome Announc.">
        <title>Complete Genome Sequence of the Thermophilic and Facultatively Chemolithoautotrophic Sulfate Reducer Archaeoglobus sulfaticallidus Strain PM70-1T.</title>
        <authorList>
            <person name="Stokke R."/>
            <person name="Hocking W.P."/>
            <person name="Steinsbu B.O."/>
            <person name="Steen I.H."/>
        </authorList>
    </citation>
    <scope>NUCLEOTIDE SEQUENCE [LARGE SCALE GENOMIC DNA]</scope>
    <source>
        <strain evidence="1">PM70-1</strain>
    </source>
</reference>
<dbReference type="STRING" id="387631.Asulf_00394"/>